<reference evidence="1" key="3">
    <citation type="submission" date="2015-04" db="UniProtKB">
        <authorList>
            <consortium name="EnsemblPlants"/>
        </authorList>
    </citation>
    <scope>IDENTIFICATION</scope>
</reference>
<name>A0A0D9WUV3_9ORYZ</name>
<accession>A0A0D9WUV3</accession>
<reference evidence="2" key="2">
    <citation type="submission" date="2013-12" db="EMBL/GenBank/DDBJ databases">
        <authorList>
            <person name="Yu Y."/>
            <person name="Lee S."/>
            <person name="de Baynast K."/>
            <person name="Wissotski M."/>
            <person name="Liu L."/>
            <person name="Talag J."/>
            <person name="Goicoechea J."/>
            <person name="Angelova A."/>
            <person name="Jetty R."/>
            <person name="Kudrna D."/>
            <person name="Golser W."/>
            <person name="Rivera L."/>
            <person name="Zhang J."/>
            <person name="Wing R."/>
        </authorList>
    </citation>
    <scope>NUCLEOTIDE SEQUENCE</scope>
</reference>
<reference evidence="1 2" key="1">
    <citation type="submission" date="2012-08" db="EMBL/GenBank/DDBJ databases">
        <title>Oryza genome evolution.</title>
        <authorList>
            <person name="Wing R.A."/>
        </authorList>
    </citation>
    <scope>NUCLEOTIDE SEQUENCE</scope>
</reference>
<dbReference type="Gramene" id="LPERR07G00920.1">
    <property type="protein sequence ID" value="LPERR07G00920.1"/>
    <property type="gene ID" value="LPERR07G00920"/>
</dbReference>
<proteinExistence type="predicted"/>
<dbReference type="Proteomes" id="UP000032180">
    <property type="component" value="Chromosome 7"/>
</dbReference>
<dbReference type="HOGENOM" id="CLU_2030068_0_0_1"/>
<evidence type="ECO:0000313" key="2">
    <source>
        <dbReference type="Proteomes" id="UP000032180"/>
    </source>
</evidence>
<sequence>MGGGAGIQGQLFGFGSIVRSEQVSGQWAHEKVLPLSRILLLESNFLARNGILLRLLDLAGKFDLGINMFFTRPSVVPIFGQWLDLTFAEIFYKFQLPEEAMLSEILKAPDVQDSSSSTPTVN</sequence>
<protein>
    <submittedName>
        <fullName evidence="1">Uncharacterized protein</fullName>
    </submittedName>
</protein>
<dbReference type="AlphaFoldDB" id="A0A0D9WUV3"/>
<evidence type="ECO:0000313" key="1">
    <source>
        <dbReference type="EnsemblPlants" id="LPERR07G00920.1"/>
    </source>
</evidence>
<organism evidence="1 2">
    <name type="scientific">Leersia perrieri</name>
    <dbReference type="NCBI Taxonomy" id="77586"/>
    <lineage>
        <taxon>Eukaryota</taxon>
        <taxon>Viridiplantae</taxon>
        <taxon>Streptophyta</taxon>
        <taxon>Embryophyta</taxon>
        <taxon>Tracheophyta</taxon>
        <taxon>Spermatophyta</taxon>
        <taxon>Magnoliopsida</taxon>
        <taxon>Liliopsida</taxon>
        <taxon>Poales</taxon>
        <taxon>Poaceae</taxon>
        <taxon>BOP clade</taxon>
        <taxon>Oryzoideae</taxon>
        <taxon>Oryzeae</taxon>
        <taxon>Oryzinae</taxon>
        <taxon>Leersia</taxon>
    </lineage>
</organism>
<dbReference type="EnsemblPlants" id="LPERR07G00920.1">
    <property type="protein sequence ID" value="LPERR07G00920.1"/>
    <property type="gene ID" value="LPERR07G00920"/>
</dbReference>
<keyword evidence="2" id="KW-1185">Reference proteome</keyword>